<sequence length="77" mass="8157">MGVVETASSGLSLKDWTPFNAMSCSSSLFSVRQTLGTSLFAPLPDAPGVCLCLCFGFAPFGFYPAQPRIVGVKLYCV</sequence>
<dbReference type="Proteomes" id="UP000237000">
    <property type="component" value="Unassembled WGS sequence"/>
</dbReference>
<keyword evidence="2" id="KW-1185">Reference proteome</keyword>
<name>A0A2P5DN01_TREOI</name>
<protein>
    <submittedName>
        <fullName evidence="1">Uncharacterized protein</fullName>
    </submittedName>
</protein>
<evidence type="ECO:0000313" key="2">
    <source>
        <dbReference type="Proteomes" id="UP000237000"/>
    </source>
</evidence>
<proteinExistence type="predicted"/>
<accession>A0A2P5DN01</accession>
<reference evidence="2" key="1">
    <citation type="submission" date="2016-06" db="EMBL/GenBank/DDBJ databases">
        <title>Parallel loss of symbiosis genes in relatives of nitrogen-fixing non-legume Parasponia.</title>
        <authorList>
            <person name="Van Velzen R."/>
            <person name="Holmer R."/>
            <person name="Bu F."/>
            <person name="Rutten L."/>
            <person name="Van Zeijl A."/>
            <person name="Liu W."/>
            <person name="Santuari L."/>
            <person name="Cao Q."/>
            <person name="Sharma T."/>
            <person name="Shen D."/>
            <person name="Roswanjaya Y."/>
            <person name="Wardhani T."/>
            <person name="Kalhor M.S."/>
            <person name="Jansen J."/>
            <person name="Van den Hoogen J."/>
            <person name="Gungor B."/>
            <person name="Hartog M."/>
            <person name="Hontelez J."/>
            <person name="Verver J."/>
            <person name="Yang W.-C."/>
            <person name="Schijlen E."/>
            <person name="Repin R."/>
            <person name="Schilthuizen M."/>
            <person name="Schranz E."/>
            <person name="Heidstra R."/>
            <person name="Miyata K."/>
            <person name="Fedorova E."/>
            <person name="Kohlen W."/>
            <person name="Bisseling T."/>
            <person name="Smit S."/>
            <person name="Geurts R."/>
        </authorList>
    </citation>
    <scope>NUCLEOTIDE SEQUENCE [LARGE SCALE GENOMIC DNA]</scope>
    <source>
        <strain evidence="2">cv. RG33-2</strain>
    </source>
</reference>
<comment type="caution">
    <text evidence="1">The sequence shown here is derived from an EMBL/GenBank/DDBJ whole genome shotgun (WGS) entry which is preliminary data.</text>
</comment>
<evidence type="ECO:0000313" key="1">
    <source>
        <dbReference type="EMBL" id="PON74669.1"/>
    </source>
</evidence>
<organism evidence="1 2">
    <name type="scientific">Trema orientale</name>
    <name type="common">Charcoal tree</name>
    <name type="synonym">Celtis orientalis</name>
    <dbReference type="NCBI Taxonomy" id="63057"/>
    <lineage>
        <taxon>Eukaryota</taxon>
        <taxon>Viridiplantae</taxon>
        <taxon>Streptophyta</taxon>
        <taxon>Embryophyta</taxon>
        <taxon>Tracheophyta</taxon>
        <taxon>Spermatophyta</taxon>
        <taxon>Magnoliopsida</taxon>
        <taxon>eudicotyledons</taxon>
        <taxon>Gunneridae</taxon>
        <taxon>Pentapetalae</taxon>
        <taxon>rosids</taxon>
        <taxon>fabids</taxon>
        <taxon>Rosales</taxon>
        <taxon>Cannabaceae</taxon>
        <taxon>Trema</taxon>
    </lineage>
</organism>
<gene>
    <name evidence="1" type="ORF">TorRG33x02_247050</name>
</gene>
<dbReference type="AlphaFoldDB" id="A0A2P5DN01"/>
<dbReference type="OrthoDB" id="10466360at2759"/>
<dbReference type="InParanoid" id="A0A2P5DN01"/>
<dbReference type="EMBL" id="JXTC01000260">
    <property type="protein sequence ID" value="PON74669.1"/>
    <property type="molecule type" value="Genomic_DNA"/>
</dbReference>